<keyword evidence="4" id="KW-1185">Reference proteome</keyword>
<feature type="signal peptide" evidence="2">
    <location>
        <begin position="1"/>
        <end position="25"/>
    </location>
</feature>
<dbReference type="SUPFAM" id="SSF141072">
    <property type="entry name" value="CalX-like"/>
    <property type="match status" value="1"/>
</dbReference>
<evidence type="ECO:0000313" key="3">
    <source>
        <dbReference type="EMBL" id="KAA1426879.1"/>
    </source>
</evidence>
<dbReference type="RefSeq" id="WP_149750706.1">
    <property type="nucleotide sequence ID" value="NZ_VUJW01000005.1"/>
</dbReference>
<feature type="chain" id="PRO_5023090092" description="Calx-beta domain-containing protein" evidence="2">
    <location>
        <begin position="26"/>
        <end position="347"/>
    </location>
</feature>
<dbReference type="AlphaFoldDB" id="A0A5B1M421"/>
<dbReference type="Proteomes" id="UP000324351">
    <property type="component" value="Unassembled WGS sequence"/>
</dbReference>
<reference evidence="3 4" key="1">
    <citation type="submission" date="2019-09" db="EMBL/GenBank/DDBJ databases">
        <title>Nocardioides panacisoli sp. nov., isolated from the soil of a ginseng field.</title>
        <authorList>
            <person name="Cho C."/>
        </authorList>
    </citation>
    <scope>NUCLEOTIDE SEQUENCE [LARGE SCALE GENOMIC DNA]</scope>
    <source>
        <strain evidence="3 4">BN140041</strain>
    </source>
</reference>
<dbReference type="Gene3D" id="2.60.40.2030">
    <property type="match status" value="1"/>
</dbReference>
<evidence type="ECO:0000256" key="1">
    <source>
        <dbReference type="SAM" id="MobiDB-lite"/>
    </source>
</evidence>
<accession>A0A5B1M421</accession>
<sequence>MVKRLLLALVLGVAALPLAVGPVHATGPGLSIDDVTVVEPSWPDAEAPAVFTVTLDQPVATTVTVDYSASAPAIRATSGTLTFVPGDVSEQLAVEVLRRSSTANDESFVVTLSNTSGAPMADPWGVGRVLNSDRGGSWSCQTHPVEVWNYASVPTDFGPTAEEDVSIGSEHGCPSTDTSDPTTATNRVPGPLGTHGYTVEVGATRSRASTVPWPNPDDTRPFVGDGADVEASVATLHITGPGLDLRLDGAWATAGARCVVIGDPPSFTSASRVSGLVLNGRRIGAVTDERRIPVAGGVLWLNRTEPAGWPYRRQSAVHLVLNGSYDNHEVLVASASVYAPFGNPCST</sequence>
<name>A0A5B1M421_9ACTN</name>
<feature type="region of interest" description="Disordered" evidence="1">
    <location>
        <begin position="164"/>
        <end position="197"/>
    </location>
</feature>
<organism evidence="3 4">
    <name type="scientific">Nocardioides antri</name>
    <dbReference type="NCBI Taxonomy" id="2607659"/>
    <lineage>
        <taxon>Bacteria</taxon>
        <taxon>Bacillati</taxon>
        <taxon>Actinomycetota</taxon>
        <taxon>Actinomycetes</taxon>
        <taxon>Propionibacteriales</taxon>
        <taxon>Nocardioidaceae</taxon>
        <taxon>Nocardioides</taxon>
    </lineage>
</organism>
<dbReference type="InterPro" id="IPR038081">
    <property type="entry name" value="CalX-like_sf"/>
</dbReference>
<evidence type="ECO:0008006" key="5">
    <source>
        <dbReference type="Google" id="ProtNLM"/>
    </source>
</evidence>
<keyword evidence="2" id="KW-0732">Signal</keyword>
<evidence type="ECO:0000313" key="4">
    <source>
        <dbReference type="Proteomes" id="UP000324351"/>
    </source>
</evidence>
<feature type="compositionally biased region" description="Low complexity" evidence="1">
    <location>
        <begin position="174"/>
        <end position="183"/>
    </location>
</feature>
<protein>
    <recommendedName>
        <fullName evidence="5">Calx-beta domain-containing protein</fullName>
    </recommendedName>
</protein>
<comment type="caution">
    <text evidence="3">The sequence shown here is derived from an EMBL/GenBank/DDBJ whole genome shotgun (WGS) entry which is preliminary data.</text>
</comment>
<reference evidence="3 4" key="2">
    <citation type="submission" date="2019-09" db="EMBL/GenBank/DDBJ databases">
        <authorList>
            <person name="Jin C."/>
        </authorList>
    </citation>
    <scope>NUCLEOTIDE SEQUENCE [LARGE SCALE GENOMIC DNA]</scope>
    <source>
        <strain evidence="3 4">BN140041</strain>
    </source>
</reference>
<dbReference type="EMBL" id="VUJW01000005">
    <property type="protein sequence ID" value="KAA1426879.1"/>
    <property type="molecule type" value="Genomic_DNA"/>
</dbReference>
<evidence type="ECO:0000256" key="2">
    <source>
        <dbReference type="SAM" id="SignalP"/>
    </source>
</evidence>
<gene>
    <name evidence="3" type="ORF">F0U47_11880</name>
</gene>
<proteinExistence type="predicted"/>